<dbReference type="InterPro" id="IPR027417">
    <property type="entry name" value="P-loop_NTPase"/>
</dbReference>
<sequence>MIQVKNLNVDYFGNPALEQVDIDIPLGYSIGIIGPNGAGKSTFIKSLLGIIKKRSGTITVGNSDIALCQKDIAYVPQKSDVDLTFPITVRDTVLTGTYPKLKLFRRPGKKEKELVERCMEMVDISDLAHKQISNLSGGQLQRVFIARALAQQANIFFLDEPFVGIDLVSEKIIVNLLKKLREEGKTILVVHHDLHEVEEYFDKVIILNRKLIAFGDISTTFSSQNIQSAYGSSLGNVQIKGLGGLV</sequence>
<feature type="domain" description="ABC transporter" evidence="5">
    <location>
        <begin position="2"/>
        <end position="234"/>
    </location>
</feature>
<dbReference type="CDD" id="cd03235">
    <property type="entry name" value="ABC_Metallic_Cations"/>
    <property type="match status" value="1"/>
</dbReference>
<dbReference type="EMBL" id="JAELUP010000005">
    <property type="protein sequence ID" value="MBJ6360237.1"/>
    <property type="molecule type" value="Genomic_DNA"/>
</dbReference>
<dbReference type="PROSITE" id="PS50893">
    <property type="entry name" value="ABC_TRANSPORTER_2"/>
    <property type="match status" value="1"/>
</dbReference>
<evidence type="ECO:0000256" key="1">
    <source>
        <dbReference type="ARBA" id="ARBA00005417"/>
    </source>
</evidence>
<evidence type="ECO:0000259" key="5">
    <source>
        <dbReference type="PROSITE" id="PS50893"/>
    </source>
</evidence>
<reference evidence="6" key="1">
    <citation type="submission" date="2020-12" db="EMBL/GenBank/DDBJ databases">
        <authorList>
            <person name="Huq M.A."/>
        </authorList>
    </citation>
    <scope>NUCLEOTIDE SEQUENCE</scope>
    <source>
        <strain evidence="6">MAHUQ-46</strain>
    </source>
</reference>
<dbReference type="AlphaFoldDB" id="A0A934MTN6"/>
<dbReference type="Gene3D" id="3.40.50.300">
    <property type="entry name" value="P-loop containing nucleotide triphosphate hydrolases"/>
    <property type="match status" value="1"/>
</dbReference>
<organism evidence="6 7">
    <name type="scientific">Paenibacillus roseus</name>
    <dbReference type="NCBI Taxonomy" id="2798579"/>
    <lineage>
        <taxon>Bacteria</taxon>
        <taxon>Bacillati</taxon>
        <taxon>Bacillota</taxon>
        <taxon>Bacilli</taxon>
        <taxon>Bacillales</taxon>
        <taxon>Paenibacillaceae</taxon>
        <taxon>Paenibacillus</taxon>
    </lineage>
</organism>
<keyword evidence="7" id="KW-1185">Reference proteome</keyword>
<dbReference type="Proteomes" id="UP000640274">
    <property type="component" value="Unassembled WGS sequence"/>
</dbReference>
<dbReference type="GO" id="GO:0016887">
    <property type="term" value="F:ATP hydrolysis activity"/>
    <property type="evidence" value="ECO:0007669"/>
    <property type="project" value="InterPro"/>
</dbReference>
<dbReference type="SUPFAM" id="SSF52540">
    <property type="entry name" value="P-loop containing nucleoside triphosphate hydrolases"/>
    <property type="match status" value="1"/>
</dbReference>
<keyword evidence="3" id="KW-0547">Nucleotide-binding</keyword>
<evidence type="ECO:0000313" key="7">
    <source>
        <dbReference type="Proteomes" id="UP000640274"/>
    </source>
</evidence>
<comment type="caution">
    <text evidence="6">The sequence shown here is derived from an EMBL/GenBank/DDBJ whole genome shotgun (WGS) entry which is preliminary data.</text>
</comment>
<dbReference type="PROSITE" id="PS00211">
    <property type="entry name" value="ABC_TRANSPORTER_1"/>
    <property type="match status" value="1"/>
</dbReference>
<dbReference type="GO" id="GO:0005524">
    <property type="term" value="F:ATP binding"/>
    <property type="evidence" value="ECO:0007669"/>
    <property type="project" value="UniProtKB-KW"/>
</dbReference>
<evidence type="ECO:0000256" key="3">
    <source>
        <dbReference type="ARBA" id="ARBA00022741"/>
    </source>
</evidence>
<evidence type="ECO:0000256" key="4">
    <source>
        <dbReference type="ARBA" id="ARBA00022840"/>
    </source>
</evidence>
<dbReference type="InterPro" id="IPR003593">
    <property type="entry name" value="AAA+_ATPase"/>
</dbReference>
<dbReference type="Pfam" id="PF00005">
    <property type="entry name" value="ABC_tran"/>
    <property type="match status" value="1"/>
</dbReference>
<gene>
    <name evidence="6" type="ORF">JFN88_02735</name>
</gene>
<dbReference type="SMART" id="SM00382">
    <property type="entry name" value="AAA"/>
    <property type="match status" value="1"/>
</dbReference>
<dbReference type="PANTHER" id="PTHR42734:SF5">
    <property type="entry name" value="IRON TRANSPORT SYSTEM ATP-BINDING PROTEIN HI_0361-RELATED"/>
    <property type="match status" value="1"/>
</dbReference>
<proteinExistence type="inferred from homology"/>
<dbReference type="PANTHER" id="PTHR42734">
    <property type="entry name" value="METAL TRANSPORT SYSTEM ATP-BINDING PROTEIN TM_0124-RELATED"/>
    <property type="match status" value="1"/>
</dbReference>
<accession>A0A934MTN6</accession>
<dbReference type="InterPro" id="IPR003439">
    <property type="entry name" value="ABC_transporter-like_ATP-bd"/>
</dbReference>
<keyword evidence="2" id="KW-0813">Transport</keyword>
<dbReference type="FunFam" id="3.40.50.300:FF:000134">
    <property type="entry name" value="Iron-enterobactin ABC transporter ATP-binding protein"/>
    <property type="match status" value="1"/>
</dbReference>
<dbReference type="InterPro" id="IPR050153">
    <property type="entry name" value="Metal_Ion_Import_ABC"/>
</dbReference>
<comment type="similarity">
    <text evidence="1">Belongs to the ABC transporter superfamily.</text>
</comment>
<evidence type="ECO:0000313" key="6">
    <source>
        <dbReference type="EMBL" id="MBJ6360237.1"/>
    </source>
</evidence>
<evidence type="ECO:0000256" key="2">
    <source>
        <dbReference type="ARBA" id="ARBA00022448"/>
    </source>
</evidence>
<name>A0A934MTN6_9BACL</name>
<protein>
    <submittedName>
        <fullName evidence="6">Metal ABC transporter ATP-binding protein</fullName>
    </submittedName>
</protein>
<keyword evidence="4 6" id="KW-0067">ATP-binding</keyword>
<dbReference type="InterPro" id="IPR017871">
    <property type="entry name" value="ABC_transporter-like_CS"/>
</dbReference>